<sequence length="275" mass="30367">MRPFLTTRGNLGLPKPTFGCSESTWVFTGKSILGPKCTGEAHATTRSSRYHQDGVRSDGRALRIYQANHAAADDRSIGVVLKSRIGTELQKKLFLIHIYSESLPEQVIESLEMWPLIISKGVPDSQILGRLRPDEIRSHLDLGLPIATTLVAVDRIPRSDSYFESYDSDSYFGTNCSLFPRRAEVAFLAEMCGVLTDSTGREVSTKRRFRLTVRGERSGNPRAVSGLIWISRSRTPRATRVPSTRIPTRGANSNSTPGVIVSTTPGRTVKSDMTL</sequence>
<dbReference type="AlphaFoldDB" id="A0A6H5FYL1"/>
<protein>
    <submittedName>
        <fullName evidence="2">Uncharacterized protein</fullName>
    </submittedName>
</protein>
<proteinExistence type="predicted"/>
<organism evidence="2 3">
    <name type="scientific">Nesidiocoris tenuis</name>
    <dbReference type="NCBI Taxonomy" id="355587"/>
    <lineage>
        <taxon>Eukaryota</taxon>
        <taxon>Metazoa</taxon>
        <taxon>Ecdysozoa</taxon>
        <taxon>Arthropoda</taxon>
        <taxon>Hexapoda</taxon>
        <taxon>Insecta</taxon>
        <taxon>Pterygota</taxon>
        <taxon>Neoptera</taxon>
        <taxon>Paraneoptera</taxon>
        <taxon>Hemiptera</taxon>
        <taxon>Heteroptera</taxon>
        <taxon>Panheteroptera</taxon>
        <taxon>Cimicomorpha</taxon>
        <taxon>Miridae</taxon>
        <taxon>Dicyphina</taxon>
        <taxon>Nesidiocoris</taxon>
    </lineage>
</organism>
<feature type="compositionally biased region" description="Polar residues" evidence="1">
    <location>
        <begin position="241"/>
        <end position="259"/>
    </location>
</feature>
<keyword evidence="3" id="KW-1185">Reference proteome</keyword>
<gene>
    <name evidence="2" type="ORF">NTEN_LOCUS1805</name>
</gene>
<dbReference type="Proteomes" id="UP000479000">
    <property type="component" value="Unassembled WGS sequence"/>
</dbReference>
<name>A0A6H5FYL1_9HEMI</name>
<dbReference type="EMBL" id="CADCXU010002889">
    <property type="protein sequence ID" value="CAA9995014.1"/>
    <property type="molecule type" value="Genomic_DNA"/>
</dbReference>
<reference evidence="2 3" key="1">
    <citation type="submission" date="2020-02" db="EMBL/GenBank/DDBJ databases">
        <authorList>
            <person name="Ferguson B K."/>
        </authorList>
    </citation>
    <scope>NUCLEOTIDE SEQUENCE [LARGE SCALE GENOMIC DNA]</scope>
</reference>
<evidence type="ECO:0000313" key="3">
    <source>
        <dbReference type="Proteomes" id="UP000479000"/>
    </source>
</evidence>
<feature type="region of interest" description="Disordered" evidence="1">
    <location>
        <begin position="238"/>
        <end position="259"/>
    </location>
</feature>
<evidence type="ECO:0000256" key="1">
    <source>
        <dbReference type="SAM" id="MobiDB-lite"/>
    </source>
</evidence>
<accession>A0A6H5FYL1</accession>
<dbReference type="OrthoDB" id="196717at2759"/>
<evidence type="ECO:0000313" key="2">
    <source>
        <dbReference type="EMBL" id="CAA9995014.1"/>
    </source>
</evidence>